<feature type="domain" description="Transglycosylase SLT" evidence="3">
    <location>
        <begin position="361"/>
        <end position="401"/>
    </location>
</feature>
<dbReference type="PANTHER" id="PTHR21666">
    <property type="entry name" value="PEPTIDASE-RELATED"/>
    <property type="match status" value="1"/>
</dbReference>
<dbReference type="SUPFAM" id="SSF51261">
    <property type="entry name" value="Duplicated hybrid motif"/>
    <property type="match status" value="1"/>
</dbReference>
<keyword evidence="1" id="KW-0812">Transmembrane</keyword>
<feature type="domain" description="M23ase beta-sheet core" evidence="2">
    <location>
        <begin position="468"/>
        <end position="566"/>
    </location>
</feature>
<dbReference type="OrthoDB" id="9814460at2"/>
<keyword evidence="5" id="KW-1185">Reference proteome</keyword>
<dbReference type="Proteomes" id="UP000463470">
    <property type="component" value="Unassembled WGS sequence"/>
</dbReference>
<sequence length="589" mass="64312">MDEQQAGRQTQQMINGAANAAVRAGWKAGSAAVRTGGRILGKMTKLALKKAALWLAGLIGLPALFALFIVILLLGVYAVVASGDLNYSKTVQGEDDRAVAKMYSDTAEEVNKHADVEGKLTTLPPISVGALENRYYLDWPMVYAADLYEMQIKRTSFSPKATEKAAVLAPRFLYKPSTIVVCCPDPDGGSSCDTESVYLLIMADTYKATYVHSYVRVTESSGKCSITYDKLVGIEEVPETKWKRLDAALLEWYQEKPESAEVIRQLTLLAAEGVAEQKPWLAWLLDREKYIQSIRDAWMAEIPPEYIPWFQDAADKYALCHDESGKPVVDWAVLAAIAKIENSFRATGEGPPNHTGELGQGMMQFLPSTWSKFGVDADGDGKADPNSPKDAIYAAANYLNAELAKAGCQNLPKALWVYNNSDAYVQKVQQLANSYRWQEANGAGKYAVPIAGCWTVTDTYGRMRKGIPHHGLDLGAVAGTAIVACVGGEVILLDGGHYHNDGSIYGNQVVIRGDDGNLWVYAHMERFADSLRKNERVETWQPIGTVGNTGKSTGPHLHLEVRNGYLGNTLNPEILLFGAPVSMGTTNCN</sequence>
<dbReference type="GO" id="GO:0004222">
    <property type="term" value="F:metalloendopeptidase activity"/>
    <property type="evidence" value="ECO:0007669"/>
    <property type="project" value="TreeGrafter"/>
</dbReference>
<dbReference type="InterPro" id="IPR031304">
    <property type="entry name" value="SLT_2"/>
</dbReference>
<evidence type="ECO:0000313" key="4">
    <source>
        <dbReference type="EMBL" id="MZP31159.1"/>
    </source>
</evidence>
<protein>
    <submittedName>
        <fullName evidence="4">Peptidoglycan DD-metalloendopeptidase family protein</fullName>
    </submittedName>
</protein>
<reference evidence="4 5" key="1">
    <citation type="submission" date="2020-01" db="EMBL/GenBank/DDBJ databases">
        <title>Whole-genome sequence of Heliobacterium undosum DSM 13378.</title>
        <authorList>
            <person name="Kyndt J.A."/>
            <person name="Meyer T.E."/>
        </authorList>
    </citation>
    <scope>NUCLEOTIDE SEQUENCE [LARGE SCALE GENOMIC DNA]</scope>
    <source>
        <strain evidence="4 5">DSM 13378</strain>
    </source>
</reference>
<dbReference type="Pfam" id="PF13406">
    <property type="entry name" value="SLT_2"/>
    <property type="match status" value="1"/>
</dbReference>
<dbReference type="CDD" id="cd12797">
    <property type="entry name" value="M23_peptidase"/>
    <property type="match status" value="1"/>
</dbReference>
<dbReference type="Gene3D" id="1.10.530.10">
    <property type="match status" value="1"/>
</dbReference>
<evidence type="ECO:0000256" key="1">
    <source>
        <dbReference type="SAM" id="Phobius"/>
    </source>
</evidence>
<dbReference type="InterPro" id="IPR016047">
    <property type="entry name" value="M23ase_b-sheet_dom"/>
</dbReference>
<dbReference type="InterPro" id="IPR023346">
    <property type="entry name" value="Lysozyme-like_dom_sf"/>
</dbReference>
<dbReference type="EMBL" id="WXEY01000027">
    <property type="protein sequence ID" value="MZP31159.1"/>
    <property type="molecule type" value="Genomic_DNA"/>
</dbReference>
<name>A0A845L7A4_9FIRM</name>
<evidence type="ECO:0000259" key="3">
    <source>
        <dbReference type="Pfam" id="PF13406"/>
    </source>
</evidence>
<evidence type="ECO:0000259" key="2">
    <source>
        <dbReference type="Pfam" id="PF01551"/>
    </source>
</evidence>
<dbReference type="PANTHER" id="PTHR21666:SF270">
    <property type="entry name" value="MUREIN HYDROLASE ACTIVATOR ENVC"/>
    <property type="match status" value="1"/>
</dbReference>
<keyword evidence="1" id="KW-0472">Membrane</keyword>
<dbReference type="InterPro" id="IPR050570">
    <property type="entry name" value="Cell_wall_metabolism_enzyme"/>
</dbReference>
<dbReference type="CDD" id="cd13399">
    <property type="entry name" value="Slt35-like"/>
    <property type="match status" value="1"/>
</dbReference>
<accession>A0A845L7A4</accession>
<gene>
    <name evidence="4" type="ORF">GTO91_15740</name>
</gene>
<dbReference type="SUPFAM" id="SSF53955">
    <property type="entry name" value="Lysozyme-like"/>
    <property type="match status" value="1"/>
</dbReference>
<feature type="transmembrane region" description="Helical" evidence="1">
    <location>
        <begin position="52"/>
        <end position="80"/>
    </location>
</feature>
<dbReference type="AlphaFoldDB" id="A0A845L7A4"/>
<dbReference type="InterPro" id="IPR011055">
    <property type="entry name" value="Dup_hybrid_motif"/>
</dbReference>
<keyword evidence="1" id="KW-1133">Transmembrane helix</keyword>
<evidence type="ECO:0000313" key="5">
    <source>
        <dbReference type="Proteomes" id="UP000463470"/>
    </source>
</evidence>
<dbReference type="Gene3D" id="2.70.70.10">
    <property type="entry name" value="Glucose Permease (Domain IIA)"/>
    <property type="match status" value="1"/>
</dbReference>
<proteinExistence type="predicted"/>
<dbReference type="Pfam" id="PF01551">
    <property type="entry name" value="Peptidase_M23"/>
    <property type="match status" value="1"/>
</dbReference>
<organism evidence="4 5">
    <name type="scientific">Heliomicrobium undosum</name>
    <dbReference type="NCBI Taxonomy" id="121734"/>
    <lineage>
        <taxon>Bacteria</taxon>
        <taxon>Bacillati</taxon>
        <taxon>Bacillota</taxon>
        <taxon>Clostridia</taxon>
        <taxon>Eubacteriales</taxon>
        <taxon>Heliobacteriaceae</taxon>
        <taxon>Heliomicrobium</taxon>
    </lineage>
</organism>
<comment type="caution">
    <text evidence="4">The sequence shown here is derived from an EMBL/GenBank/DDBJ whole genome shotgun (WGS) entry which is preliminary data.</text>
</comment>
<dbReference type="RefSeq" id="WP_161259680.1">
    <property type="nucleotide sequence ID" value="NZ_WXEY01000027.1"/>
</dbReference>